<evidence type="ECO:0000313" key="2">
    <source>
        <dbReference type="EMBL" id="RXW11478.1"/>
    </source>
</evidence>
<gene>
    <name evidence="2" type="ORF">EST38_g14377</name>
</gene>
<feature type="region of interest" description="Disordered" evidence="1">
    <location>
        <begin position="46"/>
        <end position="72"/>
    </location>
</feature>
<protein>
    <submittedName>
        <fullName evidence="2">Uncharacterized protein</fullName>
    </submittedName>
</protein>
<sequence length="72" mass="8238">MGLQRWRIITMDLKSKTSHIKGLFHGHISRTIVSTEATRIGSTLKEKEQDGIDQAHHHLSPQPLLHQHRGKI</sequence>
<reference evidence="2 3" key="1">
    <citation type="submission" date="2019-01" db="EMBL/GenBank/DDBJ databases">
        <title>Draft genome sequence of Psathyrella aberdarensis IHI B618.</title>
        <authorList>
            <person name="Buettner E."/>
            <person name="Kellner H."/>
        </authorList>
    </citation>
    <scope>NUCLEOTIDE SEQUENCE [LARGE SCALE GENOMIC DNA]</scope>
    <source>
        <strain evidence="2 3">IHI B618</strain>
    </source>
</reference>
<comment type="caution">
    <text evidence="2">The sequence shown here is derived from an EMBL/GenBank/DDBJ whole genome shotgun (WGS) entry which is preliminary data.</text>
</comment>
<accession>A0A4V1Q1G2</accession>
<feature type="compositionally biased region" description="Basic and acidic residues" evidence="1">
    <location>
        <begin position="46"/>
        <end position="56"/>
    </location>
</feature>
<keyword evidence="3" id="KW-1185">Reference proteome</keyword>
<evidence type="ECO:0000256" key="1">
    <source>
        <dbReference type="SAM" id="MobiDB-lite"/>
    </source>
</evidence>
<name>A0A4V1Q1G2_9AGAR</name>
<dbReference type="AlphaFoldDB" id="A0A4V1Q1G2"/>
<proteinExistence type="predicted"/>
<organism evidence="2 3">
    <name type="scientific">Candolleomyces aberdarensis</name>
    <dbReference type="NCBI Taxonomy" id="2316362"/>
    <lineage>
        <taxon>Eukaryota</taxon>
        <taxon>Fungi</taxon>
        <taxon>Dikarya</taxon>
        <taxon>Basidiomycota</taxon>
        <taxon>Agaricomycotina</taxon>
        <taxon>Agaricomycetes</taxon>
        <taxon>Agaricomycetidae</taxon>
        <taxon>Agaricales</taxon>
        <taxon>Agaricineae</taxon>
        <taxon>Psathyrellaceae</taxon>
        <taxon>Candolleomyces</taxon>
    </lineage>
</organism>
<dbReference type="EMBL" id="SDEE01001870">
    <property type="protein sequence ID" value="RXW11478.1"/>
    <property type="molecule type" value="Genomic_DNA"/>
</dbReference>
<evidence type="ECO:0000313" key="3">
    <source>
        <dbReference type="Proteomes" id="UP000290288"/>
    </source>
</evidence>
<dbReference type="Proteomes" id="UP000290288">
    <property type="component" value="Unassembled WGS sequence"/>
</dbReference>